<keyword evidence="9" id="KW-1185">Reference proteome</keyword>
<dbReference type="InterPro" id="IPR051089">
    <property type="entry name" value="prtT"/>
</dbReference>
<evidence type="ECO:0000313" key="8">
    <source>
        <dbReference type="EMBL" id="CAH0056224.1"/>
    </source>
</evidence>
<keyword evidence="6" id="KW-0539">Nucleus</keyword>
<dbReference type="GO" id="GO:0006351">
    <property type="term" value="P:DNA-templated transcription"/>
    <property type="evidence" value="ECO:0007669"/>
    <property type="project" value="InterPro"/>
</dbReference>
<keyword evidence="3" id="KW-0805">Transcription regulation</keyword>
<dbReference type="CDD" id="cd12148">
    <property type="entry name" value="fungal_TF_MHR"/>
    <property type="match status" value="1"/>
</dbReference>
<dbReference type="Pfam" id="PF04082">
    <property type="entry name" value="Fungal_trans"/>
    <property type="match status" value="1"/>
</dbReference>
<evidence type="ECO:0000256" key="4">
    <source>
        <dbReference type="ARBA" id="ARBA00023125"/>
    </source>
</evidence>
<name>A0A9N9ZIH1_9HYPO</name>
<organism evidence="8 9">
    <name type="scientific">Clonostachys solani</name>
    <dbReference type="NCBI Taxonomy" id="160281"/>
    <lineage>
        <taxon>Eukaryota</taxon>
        <taxon>Fungi</taxon>
        <taxon>Dikarya</taxon>
        <taxon>Ascomycota</taxon>
        <taxon>Pezizomycotina</taxon>
        <taxon>Sordariomycetes</taxon>
        <taxon>Hypocreomycetidae</taxon>
        <taxon>Hypocreales</taxon>
        <taxon>Bionectriaceae</taxon>
        <taxon>Clonostachys</taxon>
    </lineage>
</organism>
<evidence type="ECO:0000256" key="5">
    <source>
        <dbReference type="ARBA" id="ARBA00023163"/>
    </source>
</evidence>
<feature type="domain" description="Zn(2)-C6 fungal-type" evidence="7">
    <location>
        <begin position="3"/>
        <end position="37"/>
    </location>
</feature>
<dbReference type="PROSITE" id="PS50048">
    <property type="entry name" value="ZN2_CY6_FUNGAL_2"/>
    <property type="match status" value="1"/>
</dbReference>
<reference evidence="9" key="1">
    <citation type="submission" date="2019-06" db="EMBL/GenBank/DDBJ databases">
        <authorList>
            <person name="Broberg M."/>
        </authorList>
    </citation>
    <scope>NUCLEOTIDE SEQUENCE [LARGE SCALE GENOMIC DNA]</scope>
</reference>
<dbReference type="InterPro" id="IPR001138">
    <property type="entry name" value="Zn2Cys6_DnaBD"/>
</dbReference>
<evidence type="ECO:0000256" key="1">
    <source>
        <dbReference type="ARBA" id="ARBA00004123"/>
    </source>
</evidence>
<dbReference type="GO" id="GO:0000976">
    <property type="term" value="F:transcription cis-regulatory region binding"/>
    <property type="evidence" value="ECO:0007669"/>
    <property type="project" value="TreeGrafter"/>
</dbReference>
<dbReference type="InterPro" id="IPR036864">
    <property type="entry name" value="Zn2-C6_fun-type_DNA-bd_sf"/>
</dbReference>
<dbReference type="CDD" id="cd00067">
    <property type="entry name" value="GAL4"/>
    <property type="match status" value="1"/>
</dbReference>
<dbReference type="PANTHER" id="PTHR31845">
    <property type="entry name" value="FINGER DOMAIN PROTEIN, PUTATIVE-RELATED"/>
    <property type="match status" value="1"/>
</dbReference>
<dbReference type="GO" id="GO:0000981">
    <property type="term" value="F:DNA-binding transcription factor activity, RNA polymerase II-specific"/>
    <property type="evidence" value="ECO:0007669"/>
    <property type="project" value="InterPro"/>
</dbReference>
<dbReference type="PROSITE" id="PS00463">
    <property type="entry name" value="ZN2_CY6_FUNGAL_1"/>
    <property type="match status" value="1"/>
</dbReference>
<sequence>MNACLACRKVKMKCRPGLAGVDSRCERCAKKSIDCVFQEHRRGRKQGTRITRARHVSPTMAHGSKTIEGTSQHASQYGPLTGSSYHTSLTPVSQIHEDVSSAEPSDLQPSGLLNLEAGKFSLQYILGSGNRDNVNSPPGPCSLSQDDPIHLGLINLQLAGCLFQSFMDALNPYICQLDPDLHTLSYVREKSPFLFTAILAMAAKAFDTTMYRPLYDYANQLMSVSFCQGIKSTECAQAIMILTYWKEPHDTRAWTLLGYVIRMCMDLGWHKLKLPSMQYQQAISDAQRREARNIERTWYVLFVYDRSISLQTGRPFMIEQNEFIDSIEGWCKDPMSLANDYFLGALVKLRLETSAAFSLLGFRQRRSFTASLHEMESLLALIHGRIQDWENRWIDLTKAVQPADDISCHHFLILFYGTHLRLQLFLLPLQHALASDDAESNSGLEMLWIAYSSAIDLLQVVSQRSSQLYIAQDSVHIMIAYAAAFLVKLLLLAPKTMVAKIEPSIVDAMRNAALALSQQSPPSGSSCALPAAFLDKITSNLTAKWNSDTRPISSRLTPLRVEADDVTSKDSGLFSIEGAENIFQATNLDLQLVDDEGWATIFAQAGFDLGDDVFLN</sequence>
<dbReference type="OrthoDB" id="3163292at2759"/>
<dbReference type="GO" id="GO:0008270">
    <property type="term" value="F:zinc ion binding"/>
    <property type="evidence" value="ECO:0007669"/>
    <property type="project" value="InterPro"/>
</dbReference>
<reference evidence="8 9" key="2">
    <citation type="submission" date="2021-10" db="EMBL/GenBank/DDBJ databases">
        <authorList>
            <person name="Piombo E."/>
        </authorList>
    </citation>
    <scope>NUCLEOTIDE SEQUENCE [LARGE SCALE GENOMIC DNA]</scope>
</reference>
<dbReference type="GO" id="GO:0005634">
    <property type="term" value="C:nucleus"/>
    <property type="evidence" value="ECO:0007669"/>
    <property type="project" value="UniProtKB-SubCell"/>
</dbReference>
<dbReference type="Gene3D" id="4.10.240.10">
    <property type="entry name" value="Zn(2)-C6 fungal-type DNA-binding domain"/>
    <property type="match status" value="1"/>
</dbReference>
<comment type="subcellular location">
    <subcellularLocation>
        <location evidence="1">Nucleus</location>
    </subcellularLocation>
</comment>
<keyword evidence="4" id="KW-0238">DNA-binding</keyword>
<keyword evidence="5" id="KW-0804">Transcription</keyword>
<evidence type="ECO:0000313" key="9">
    <source>
        <dbReference type="Proteomes" id="UP000775872"/>
    </source>
</evidence>
<protein>
    <recommendedName>
        <fullName evidence="7">Zn(2)-C6 fungal-type domain-containing protein</fullName>
    </recommendedName>
</protein>
<dbReference type="AlphaFoldDB" id="A0A9N9ZIH1"/>
<comment type="caution">
    <text evidence="8">The sequence shown here is derived from an EMBL/GenBank/DDBJ whole genome shotgun (WGS) entry which is preliminary data.</text>
</comment>
<proteinExistence type="predicted"/>
<accession>A0A9N9ZIH1</accession>
<dbReference type="SMART" id="SM00906">
    <property type="entry name" value="Fungal_trans"/>
    <property type="match status" value="1"/>
</dbReference>
<evidence type="ECO:0000256" key="6">
    <source>
        <dbReference type="ARBA" id="ARBA00023242"/>
    </source>
</evidence>
<dbReference type="SUPFAM" id="SSF57701">
    <property type="entry name" value="Zn2/Cys6 DNA-binding domain"/>
    <property type="match status" value="1"/>
</dbReference>
<evidence type="ECO:0000259" key="7">
    <source>
        <dbReference type="PROSITE" id="PS50048"/>
    </source>
</evidence>
<gene>
    <name evidence="8" type="ORF">CSOL1703_00006161</name>
</gene>
<keyword evidence="2" id="KW-0479">Metal-binding</keyword>
<dbReference type="InterPro" id="IPR007219">
    <property type="entry name" value="XnlR_reg_dom"/>
</dbReference>
<evidence type="ECO:0000256" key="2">
    <source>
        <dbReference type="ARBA" id="ARBA00022723"/>
    </source>
</evidence>
<dbReference type="PANTHER" id="PTHR31845:SF17">
    <property type="entry name" value="ZN(II)2CYS6 TRANSCRIPTION FACTOR (EUROFUNG)"/>
    <property type="match status" value="1"/>
</dbReference>
<dbReference type="EMBL" id="CABFOC020000063">
    <property type="protein sequence ID" value="CAH0056224.1"/>
    <property type="molecule type" value="Genomic_DNA"/>
</dbReference>
<evidence type="ECO:0000256" key="3">
    <source>
        <dbReference type="ARBA" id="ARBA00023015"/>
    </source>
</evidence>
<dbReference type="SMART" id="SM00066">
    <property type="entry name" value="GAL4"/>
    <property type="match status" value="1"/>
</dbReference>
<dbReference type="Proteomes" id="UP000775872">
    <property type="component" value="Unassembled WGS sequence"/>
</dbReference>